<dbReference type="InterPro" id="IPR014710">
    <property type="entry name" value="RmlC-like_jellyroll"/>
</dbReference>
<dbReference type="GO" id="GO:0071522">
    <property type="term" value="F:ureidoglycine aminohydrolase activity"/>
    <property type="evidence" value="ECO:0007669"/>
    <property type="project" value="UniProtKB-EC"/>
</dbReference>
<dbReference type="InterPro" id="IPR013096">
    <property type="entry name" value="Cupin_2"/>
</dbReference>
<dbReference type="AlphaFoldDB" id="A0A933SEA7"/>
<dbReference type="SUPFAM" id="SSF51182">
    <property type="entry name" value="RmlC-like cupins"/>
    <property type="match status" value="1"/>
</dbReference>
<dbReference type="PANTHER" id="PTHR34571:SF1">
    <property type="entry name" value="(S)-UREIDOGLYCINE AMINOHYDROLASE"/>
    <property type="match status" value="1"/>
</dbReference>
<dbReference type="NCBIfam" id="TIGR03214">
    <property type="entry name" value="ura-cupin"/>
    <property type="match status" value="1"/>
</dbReference>
<keyword evidence="2" id="KW-0378">Hydrolase</keyword>
<sequence length="248" mass="27237">MSRIGLVGSRARVERDWALLPPEGVAESVLPEWRNTVAKILTAPAMGAAFAQYDLALGAGGGTQQTLADGVQSFLFVFEGEVRLDLNGAGHTLTSGGFAYMKPGSRFSVDAESPTKLLWLKKRYVPFGANKPHDLVGNENKIPGETYMGMEGVILKVLLPVDTIWDMAMNIFTFPPGGSLPVTETHVMEHGLVFLQGQGVYYLGREWMEVQKGDFIWMGPFVPQSFYAAGAVPSRYLYYTDVHRDVTL</sequence>
<dbReference type="Pfam" id="PF07883">
    <property type="entry name" value="Cupin_2"/>
    <property type="match status" value="1"/>
</dbReference>
<evidence type="ECO:0000313" key="3">
    <source>
        <dbReference type="Proteomes" id="UP000696931"/>
    </source>
</evidence>
<dbReference type="CDD" id="cd02212">
    <property type="entry name" value="cupin_UGlyAH_C"/>
    <property type="match status" value="1"/>
</dbReference>
<protein>
    <submittedName>
        <fullName evidence="2">(S)-ureidoglycine aminohydrolase</fullName>
        <ecNumber evidence="2">3.5.3.26</ecNumber>
    </submittedName>
</protein>
<dbReference type="CDD" id="cd02211">
    <property type="entry name" value="cupin_UGlyAH_N"/>
    <property type="match status" value="1"/>
</dbReference>
<dbReference type="PANTHER" id="PTHR34571">
    <property type="entry name" value="(S)-UREIDOGLYCINE AMINOHYDROLASE"/>
    <property type="match status" value="1"/>
</dbReference>
<gene>
    <name evidence="2" type="ORF">HZA61_09445</name>
</gene>
<dbReference type="EC" id="3.5.3.26" evidence="2"/>
<dbReference type="InterPro" id="IPR011051">
    <property type="entry name" value="RmlC_Cupin_sf"/>
</dbReference>
<organism evidence="2 3">
    <name type="scientific">Eiseniibacteriota bacterium</name>
    <dbReference type="NCBI Taxonomy" id="2212470"/>
    <lineage>
        <taxon>Bacteria</taxon>
        <taxon>Candidatus Eiseniibacteriota</taxon>
    </lineage>
</organism>
<name>A0A933SEA7_UNCEI</name>
<reference evidence="2" key="1">
    <citation type="submission" date="2020-07" db="EMBL/GenBank/DDBJ databases">
        <title>Huge and variable diversity of episymbiotic CPR bacteria and DPANN archaea in groundwater ecosystems.</title>
        <authorList>
            <person name="He C.Y."/>
            <person name="Keren R."/>
            <person name="Whittaker M."/>
            <person name="Farag I.F."/>
            <person name="Doudna J."/>
            <person name="Cate J.H.D."/>
            <person name="Banfield J.F."/>
        </authorList>
    </citation>
    <scope>NUCLEOTIDE SEQUENCE</scope>
    <source>
        <strain evidence="2">NC_groundwater_1813_Pr3_B-0.1um_71_17</strain>
    </source>
</reference>
<comment type="caution">
    <text evidence="2">The sequence shown here is derived from an EMBL/GenBank/DDBJ whole genome shotgun (WGS) entry which is preliminary data.</text>
</comment>
<dbReference type="EMBL" id="JACRIW010000064">
    <property type="protein sequence ID" value="MBI5169700.1"/>
    <property type="molecule type" value="Genomic_DNA"/>
</dbReference>
<dbReference type="InterPro" id="IPR044704">
    <property type="entry name" value="UGlyAH_cupin_N"/>
</dbReference>
<dbReference type="InterPro" id="IPR017627">
    <property type="entry name" value="UGHY"/>
</dbReference>
<evidence type="ECO:0000313" key="2">
    <source>
        <dbReference type="EMBL" id="MBI5169700.1"/>
    </source>
</evidence>
<proteinExistence type="predicted"/>
<accession>A0A933SEA7</accession>
<feature type="domain" description="Cupin type-2" evidence="1">
    <location>
        <begin position="171"/>
        <end position="237"/>
    </location>
</feature>
<dbReference type="Gene3D" id="2.60.120.10">
    <property type="entry name" value="Jelly Rolls"/>
    <property type="match status" value="2"/>
</dbReference>
<evidence type="ECO:0000259" key="1">
    <source>
        <dbReference type="Pfam" id="PF07883"/>
    </source>
</evidence>
<dbReference type="InterPro" id="IPR044697">
    <property type="entry name" value="UGlyAH_cupin_C"/>
</dbReference>
<dbReference type="Proteomes" id="UP000696931">
    <property type="component" value="Unassembled WGS sequence"/>
</dbReference>